<dbReference type="EMBL" id="CAWYQH010000046">
    <property type="protein sequence ID" value="CAK8677558.1"/>
    <property type="molecule type" value="Genomic_DNA"/>
</dbReference>
<name>A0ABP0FCX4_CLALP</name>
<gene>
    <name evidence="1" type="ORF">CVLEPA_LOCUS6925</name>
</gene>
<keyword evidence="2" id="KW-1185">Reference proteome</keyword>
<comment type="caution">
    <text evidence="1">The sequence shown here is derived from an EMBL/GenBank/DDBJ whole genome shotgun (WGS) entry which is preliminary data.</text>
</comment>
<sequence length="179" mass="19858">MPLDLVDDRFEVSNIFNIHNNIFLNLCSGDPTVDCWKEELDVFVQSGSSSEEVLQAGKDCIDQYQADLSMGNFQSRRKHLHNVHVLLATHRLVLRFLTPSASTTDQERLASVAGASVRNHAMEEPGKGQGFAKMERIHSYHLPDALVKTKRYKRATSNHVSLGVVGQSGLDVNVPLGFA</sequence>
<reference evidence="1 2" key="1">
    <citation type="submission" date="2024-02" db="EMBL/GenBank/DDBJ databases">
        <authorList>
            <person name="Daric V."/>
            <person name="Darras S."/>
        </authorList>
    </citation>
    <scope>NUCLEOTIDE SEQUENCE [LARGE SCALE GENOMIC DNA]</scope>
</reference>
<accession>A0ABP0FCX4</accession>
<evidence type="ECO:0000313" key="2">
    <source>
        <dbReference type="Proteomes" id="UP001642483"/>
    </source>
</evidence>
<evidence type="ECO:0000313" key="1">
    <source>
        <dbReference type="EMBL" id="CAK8677558.1"/>
    </source>
</evidence>
<organism evidence="1 2">
    <name type="scientific">Clavelina lepadiformis</name>
    <name type="common">Light-bulb sea squirt</name>
    <name type="synonym">Ascidia lepadiformis</name>
    <dbReference type="NCBI Taxonomy" id="159417"/>
    <lineage>
        <taxon>Eukaryota</taxon>
        <taxon>Metazoa</taxon>
        <taxon>Chordata</taxon>
        <taxon>Tunicata</taxon>
        <taxon>Ascidiacea</taxon>
        <taxon>Aplousobranchia</taxon>
        <taxon>Clavelinidae</taxon>
        <taxon>Clavelina</taxon>
    </lineage>
</organism>
<proteinExistence type="predicted"/>
<dbReference type="Proteomes" id="UP001642483">
    <property type="component" value="Unassembled WGS sequence"/>
</dbReference>
<protein>
    <submittedName>
        <fullName evidence="1">Uncharacterized protein</fullName>
    </submittedName>
</protein>